<feature type="signal peptide" evidence="5">
    <location>
        <begin position="1"/>
        <end position="19"/>
    </location>
</feature>
<evidence type="ECO:0000256" key="3">
    <source>
        <dbReference type="ARBA" id="ARBA00022900"/>
    </source>
</evidence>
<sequence length="79" mass="8375">MKFFYFLLLLLVVVASVFSSSKTCGKNEVYKSCGPACHPTCANPGVSTVSCPKPCIAGCFCADGYLHNSKGECVKKANC</sequence>
<evidence type="ECO:0000256" key="4">
    <source>
        <dbReference type="ARBA" id="ARBA00023157"/>
    </source>
</evidence>
<comment type="similarity">
    <text evidence="1">Belongs to the serine protease inhibitor-like (TIL domain-containing) family.</text>
</comment>
<feature type="domain" description="TIL" evidence="6">
    <location>
        <begin position="24"/>
        <end position="79"/>
    </location>
</feature>
<keyword evidence="2" id="KW-0646">Protease inhibitor</keyword>
<keyword evidence="5" id="KW-0732">Signal</keyword>
<dbReference type="InterPro" id="IPR036084">
    <property type="entry name" value="Ser_inhib-like_sf"/>
</dbReference>
<keyword evidence="8" id="KW-1185">Reference proteome</keyword>
<dbReference type="Proteomes" id="UP001458880">
    <property type="component" value="Unassembled WGS sequence"/>
</dbReference>
<dbReference type="Pfam" id="PF01826">
    <property type="entry name" value="TIL"/>
    <property type="match status" value="1"/>
</dbReference>
<evidence type="ECO:0000256" key="1">
    <source>
        <dbReference type="ARBA" id="ARBA00007611"/>
    </source>
</evidence>
<evidence type="ECO:0000313" key="7">
    <source>
        <dbReference type="EMBL" id="KAK9680334.1"/>
    </source>
</evidence>
<feature type="chain" id="PRO_5043318029" evidence="5">
    <location>
        <begin position="20"/>
        <end position="79"/>
    </location>
</feature>
<proteinExistence type="inferred from homology"/>
<gene>
    <name evidence="7" type="ORF">QE152_g39174</name>
</gene>
<accession>A0AAW1HUH5</accession>
<dbReference type="Gene3D" id="2.10.25.10">
    <property type="entry name" value="Laminin"/>
    <property type="match status" value="1"/>
</dbReference>
<evidence type="ECO:0000256" key="2">
    <source>
        <dbReference type="ARBA" id="ARBA00022690"/>
    </source>
</evidence>
<dbReference type="SUPFAM" id="SSF57567">
    <property type="entry name" value="Serine protease inhibitors"/>
    <property type="match status" value="1"/>
</dbReference>
<dbReference type="GO" id="GO:0004867">
    <property type="term" value="F:serine-type endopeptidase inhibitor activity"/>
    <property type="evidence" value="ECO:0007669"/>
    <property type="project" value="UniProtKB-KW"/>
</dbReference>
<reference evidence="7 8" key="1">
    <citation type="journal article" date="2024" name="BMC Genomics">
        <title>De novo assembly and annotation of Popillia japonica's genome with initial clues to its potential as an invasive pest.</title>
        <authorList>
            <person name="Cucini C."/>
            <person name="Boschi S."/>
            <person name="Funari R."/>
            <person name="Cardaioli E."/>
            <person name="Iannotti N."/>
            <person name="Marturano G."/>
            <person name="Paoli F."/>
            <person name="Bruttini M."/>
            <person name="Carapelli A."/>
            <person name="Frati F."/>
            <person name="Nardi F."/>
        </authorList>
    </citation>
    <scope>NUCLEOTIDE SEQUENCE [LARGE SCALE GENOMIC DNA]</scope>
    <source>
        <strain evidence="7">DMR45628</strain>
    </source>
</reference>
<keyword evidence="4" id="KW-1015">Disulfide bond</keyword>
<organism evidence="7 8">
    <name type="scientific">Popillia japonica</name>
    <name type="common">Japanese beetle</name>
    <dbReference type="NCBI Taxonomy" id="7064"/>
    <lineage>
        <taxon>Eukaryota</taxon>
        <taxon>Metazoa</taxon>
        <taxon>Ecdysozoa</taxon>
        <taxon>Arthropoda</taxon>
        <taxon>Hexapoda</taxon>
        <taxon>Insecta</taxon>
        <taxon>Pterygota</taxon>
        <taxon>Neoptera</taxon>
        <taxon>Endopterygota</taxon>
        <taxon>Coleoptera</taxon>
        <taxon>Polyphaga</taxon>
        <taxon>Scarabaeiformia</taxon>
        <taxon>Scarabaeidae</taxon>
        <taxon>Rutelinae</taxon>
        <taxon>Popillia</taxon>
    </lineage>
</organism>
<dbReference type="AlphaFoldDB" id="A0AAW1HUH5"/>
<name>A0AAW1HUH5_POPJA</name>
<evidence type="ECO:0000313" key="8">
    <source>
        <dbReference type="Proteomes" id="UP001458880"/>
    </source>
</evidence>
<keyword evidence="3" id="KW-0722">Serine protease inhibitor</keyword>
<evidence type="ECO:0000259" key="6">
    <source>
        <dbReference type="Pfam" id="PF01826"/>
    </source>
</evidence>
<dbReference type="EMBL" id="JASPKY010000912">
    <property type="protein sequence ID" value="KAK9680334.1"/>
    <property type="molecule type" value="Genomic_DNA"/>
</dbReference>
<protein>
    <submittedName>
        <fullName evidence="7">Trypsin Inhibitor like cysteine rich domain</fullName>
    </submittedName>
</protein>
<evidence type="ECO:0000256" key="5">
    <source>
        <dbReference type="SAM" id="SignalP"/>
    </source>
</evidence>
<dbReference type="PANTHER" id="PTHR23259">
    <property type="entry name" value="RIDDLE"/>
    <property type="match status" value="1"/>
</dbReference>
<dbReference type="FunFam" id="2.10.25.10:FF:000055">
    <property type="entry name" value="alpha-tectorin isoform X1"/>
    <property type="match status" value="1"/>
</dbReference>
<dbReference type="CDD" id="cd19941">
    <property type="entry name" value="TIL"/>
    <property type="match status" value="1"/>
</dbReference>
<dbReference type="PANTHER" id="PTHR23259:SF70">
    <property type="entry name" value="ACCESSORY GLAND PROTEIN ACP62F-RELATED"/>
    <property type="match status" value="1"/>
</dbReference>
<comment type="caution">
    <text evidence="7">The sequence shown here is derived from an EMBL/GenBank/DDBJ whole genome shotgun (WGS) entry which is preliminary data.</text>
</comment>
<dbReference type="InterPro" id="IPR002919">
    <property type="entry name" value="TIL_dom"/>
</dbReference>
<dbReference type="InterPro" id="IPR051368">
    <property type="entry name" value="SerProtInhib-TIL_Domain"/>
</dbReference>